<comment type="caution">
    <text evidence="4">The sequence shown here is derived from an EMBL/GenBank/DDBJ whole genome shotgun (WGS) entry which is preliminary data.</text>
</comment>
<dbReference type="Pfam" id="PF00857">
    <property type="entry name" value="Isochorismatase"/>
    <property type="match status" value="1"/>
</dbReference>
<keyword evidence="5" id="KW-1185">Reference proteome</keyword>
<evidence type="ECO:0000256" key="2">
    <source>
        <dbReference type="ARBA" id="ARBA00022801"/>
    </source>
</evidence>
<dbReference type="InterPro" id="IPR050272">
    <property type="entry name" value="Isochorismatase-like_hydrls"/>
</dbReference>
<evidence type="ECO:0000313" key="5">
    <source>
        <dbReference type="Proteomes" id="UP001312865"/>
    </source>
</evidence>
<sequence>MDKQPTFALLIIDVINSFDFEHGDQLVQHAHRIANPILKLKARCFNQDIPIIYINDHYDLWQANIEKIYQSCENEKSKAFLHLLRPNSHDFFLIKPKHSAFYGTALHTLLHKLKVNSLIITGLAGNICVLFTANDAYMREFSLYVPKDCVASANEEDNQYALEMMRNVLKANTTPSPSLFNKHS</sequence>
<evidence type="ECO:0000259" key="3">
    <source>
        <dbReference type="Pfam" id="PF00857"/>
    </source>
</evidence>
<dbReference type="InterPro" id="IPR036380">
    <property type="entry name" value="Isochorismatase-like_sf"/>
</dbReference>
<evidence type="ECO:0000256" key="1">
    <source>
        <dbReference type="ARBA" id="ARBA00006336"/>
    </source>
</evidence>
<dbReference type="SUPFAM" id="SSF52499">
    <property type="entry name" value="Isochorismatase-like hydrolases"/>
    <property type="match status" value="1"/>
</dbReference>
<dbReference type="PANTHER" id="PTHR43540:SF6">
    <property type="entry name" value="ISOCHORISMATASE-LIKE DOMAIN-CONTAINING PROTEIN"/>
    <property type="match status" value="1"/>
</dbReference>
<reference evidence="4 5" key="1">
    <citation type="journal article" date="2018" name="J. Microbiol.">
        <title>Bacillus spongiae sp. nov., isolated from sponge of Jeju Island.</title>
        <authorList>
            <person name="Lee G.E."/>
            <person name="Im W.T."/>
            <person name="Park J.S."/>
        </authorList>
    </citation>
    <scope>NUCLEOTIDE SEQUENCE [LARGE SCALE GENOMIC DNA]</scope>
    <source>
        <strain evidence="4 5">135PIL107-10</strain>
    </source>
</reference>
<accession>A0ABU8HKA5</accession>
<evidence type="ECO:0000313" key="4">
    <source>
        <dbReference type="EMBL" id="MEI5909680.1"/>
    </source>
</evidence>
<dbReference type="EC" id="3.-.-.-" evidence="4"/>
<dbReference type="Gene3D" id="3.40.50.850">
    <property type="entry name" value="Isochorismatase-like"/>
    <property type="match status" value="1"/>
</dbReference>
<name>A0ABU8HKA5_9BACI</name>
<dbReference type="InterPro" id="IPR000868">
    <property type="entry name" value="Isochorismatase-like_dom"/>
</dbReference>
<gene>
    <name evidence="4" type="ORF">WAK64_22050</name>
</gene>
<feature type="domain" description="Isochorismatase-like" evidence="3">
    <location>
        <begin position="8"/>
        <end position="168"/>
    </location>
</feature>
<proteinExistence type="inferred from homology"/>
<keyword evidence="2 4" id="KW-0378">Hydrolase</keyword>
<dbReference type="CDD" id="cd00431">
    <property type="entry name" value="cysteine_hydrolases"/>
    <property type="match status" value="1"/>
</dbReference>
<dbReference type="RefSeq" id="WP_336589123.1">
    <property type="nucleotide sequence ID" value="NZ_JBBAXC010000035.1"/>
</dbReference>
<dbReference type="EMBL" id="JBBAXC010000035">
    <property type="protein sequence ID" value="MEI5909680.1"/>
    <property type="molecule type" value="Genomic_DNA"/>
</dbReference>
<dbReference type="PANTHER" id="PTHR43540">
    <property type="entry name" value="PEROXYUREIDOACRYLATE/UREIDOACRYLATE AMIDOHYDROLASE-RELATED"/>
    <property type="match status" value="1"/>
</dbReference>
<dbReference type="Proteomes" id="UP001312865">
    <property type="component" value="Unassembled WGS sequence"/>
</dbReference>
<comment type="similarity">
    <text evidence="1">Belongs to the isochorismatase family.</text>
</comment>
<organism evidence="4 5">
    <name type="scientific">Bacillus spongiae</name>
    <dbReference type="NCBI Taxonomy" id="2683610"/>
    <lineage>
        <taxon>Bacteria</taxon>
        <taxon>Bacillati</taxon>
        <taxon>Bacillota</taxon>
        <taxon>Bacilli</taxon>
        <taxon>Bacillales</taxon>
        <taxon>Bacillaceae</taxon>
        <taxon>Bacillus</taxon>
    </lineage>
</organism>
<protein>
    <submittedName>
        <fullName evidence="4">Isochorismatase family cysteine hydrolase</fullName>
        <ecNumber evidence="4">3.-.-.-</ecNumber>
    </submittedName>
</protein>
<dbReference type="GO" id="GO:0016787">
    <property type="term" value="F:hydrolase activity"/>
    <property type="evidence" value="ECO:0007669"/>
    <property type="project" value="UniProtKB-KW"/>
</dbReference>